<dbReference type="InterPro" id="IPR055705">
    <property type="entry name" value="DUF7281"/>
</dbReference>
<dbReference type="OrthoDB" id="9811427at2"/>
<protein>
    <recommendedName>
        <fullName evidence="1">DUF7281 domain-containing protein</fullName>
    </recommendedName>
</protein>
<reference evidence="2 3" key="1">
    <citation type="submission" date="2019-05" db="EMBL/GenBank/DDBJ databases">
        <title>Dyadobacter AR-3-8 sp. nov., isolated from arctic soil.</title>
        <authorList>
            <person name="Chaudhary D.K."/>
        </authorList>
    </citation>
    <scope>NUCLEOTIDE SEQUENCE [LARGE SCALE GENOMIC DNA]</scope>
    <source>
        <strain evidence="2 3">AR-3-8</strain>
    </source>
</reference>
<comment type="caution">
    <text evidence="2">The sequence shown here is derived from an EMBL/GenBank/DDBJ whole genome shotgun (WGS) entry which is preliminary data.</text>
</comment>
<accession>A0A4U6CUC3</accession>
<evidence type="ECO:0000259" key="1">
    <source>
        <dbReference type="Pfam" id="PF23947"/>
    </source>
</evidence>
<evidence type="ECO:0000313" key="2">
    <source>
        <dbReference type="EMBL" id="TKT86638.1"/>
    </source>
</evidence>
<gene>
    <name evidence="2" type="ORF">FDK13_31830</name>
</gene>
<evidence type="ECO:0000313" key="3">
    <source>
        <dbReference type="Proteomes" id="UP000304900"/>
    </source>
</evidence>
<dbReference type="Pfam" id="PF23947">
    <property type="entry name" value="DUF7281"/>
    <property type="match status" value="1"/>
</dbReference>
<dbReference type="Proteomes" id="UP000304900">
    <property type="component" value="Unassembled WGS sequence"/>
</dbReference>
<proteinExistence type="predicted"/>
<keyword evidence="3" id="KW-1185">Reference proteome</keyword>
<dbReference type="AlphaFoldDB" id="A0A4U6CUC3"/>
<dbReference type="RefSeq" id="WP_137344063.1">
    <property type="nucleotide sequence ID" value="NZ_BSQH01000026.1"/>
</dbReference>
<dbReference type="EMBL" id="SZVO01000023">
    <property type="protein sequence ID" value="TKT86638.1"/>
    <property type="molecule type" value="Genomic_DNA"/>
</dbReference>
<feature type="domain" description="DUF7281" evidence="1">
    <location>
        <begin position="150"/>
        <end position="281"/>
    </location>
</feature>
<sequence length="284" mass="32665">MILSLSLAEKLIILANGGQLSASSVKHAFVSDLITEGIITDKRSGRTKSTLQVINTDALNKYLLNKFSITDLQQYVELLRNAEITRAELVQVASNSKTINRRTFKGFLVNSYEPIEALLNGVPFTVNPISGTFQFIYDFEKFIPAPDVIIIGVENSENFSNIQKQRYLFPNIKALFVSRYPQNQSKDLIKWLQTIPNPYWHFGDYDFAGINIYAREYKKYLSDKALFFIPENIEQLIQKYGNRKLYDQQQLNNLDLAEENIHFLIALLHQYKKGLEQEALIIGR</sequence>
<name>A0A4U6CUC3_9BACT</name>
<organism evidence="2 3">
    <name type="scientific">Dyadobacter frigoris</name>
    <dbReference type="NCBI Taxonomy" id="2576211"/>
    <lineage>
        <taxon>Bacteria</taxon>
        <taxon>Pseudomonadati</taxon>
        <taxon>Bacteroidota</taxon>
        <taxon>Cytophagia</taxon>
        <taxon>Cytophagales</taxon>
        <taxon>Spirosomataceae</taxon>
        <taxon>Dyadobacter</taxon>
    </lineage>
</organism>